<dbReference type="AlphaFoldDB" id="A0A7K7WGZ7"/>
<accession>A0A7K7WGZ7</accession>
<dbReference type="CDD" id="cd18656">
    <property type="entry name" value="CSD_HP1gamma_Cbx3"/>
    <property type="match status" value="1"/>
</dbReference>
<feature type="non-terminal residue" evidence="5">
    <location>
        <position position="1"/>
    </location>
</feature>
<dbReference type="Proteomes" id="UP000531559">
    <property type="component" value="Unassembled WGS sequence"/>
</dbReference>
<dbReference type="InterPro" id="IPR051219">
    <property type="entry name" value="Heterochromatin_chromo-domain"/>
</dbReference>
<dbReference type="InterPro" id="IPR000953">
    <property type="entry name" value="Chromo/chromo_shadow_dom"/>
</dbReference>
<comment type="subcellular location">
    <subcellularLocation>
        <location evidence="1">Nucleus</location>
    </subcellularLocation>
</comment>
<dbReference type="FunFam" id="2.40.50.40:FF:000009">
    <property type="entry name" value="chromobox protein homolog 1"/>
    <property type="match status" value="1"/>
</dbReference>
<dbReference type="Gene3D" id="2.40.50.40">
    <property type="match status" value="2"/>
</dbReference>
<feature type="domain" description="Chromo" evidence="4">
    <location>
        <begin position="1"/>
        <end position="35"/>
    </location>
</feature>
<dbReference type="Pfam" id="PF00385">
    <property type="entry name" value="Chromo"/>
    <property type="match status" value="1"/>
</dbReference>
<dbReference type="OrthoDB" id="433924at2759"/>
<dbReference type="SMART" id="SM00300">
    <property type="entry name" value="ChSh"/>
    <property type="match status" value="1"/>
</dbReference>
<evidence type="ECO:0000256" key="2">
    <source>
        <dbReference type="ARBA" id="ARBA00023242"/>
    </source>
</evidence>
<dbReference type="Pfam" id="PF01393">
    <property type="entry name" value="Chromo_shadow"/>
    <property type="match status" value="1"/>
</dbReference>
<name>A0A7K7WGZ7_9AVES</name>
<feature type="non-terminal residue" evidence="5">
    <location>
        <position position="131"/>
    </location>
</feature>
<comment type="caution">
    <text evidence="5">The sequence shown here is derived from an EMBL/GenBank/DDBJ whole genome shotgun (WGS) entry which is preliminary data.</text>
</comment>
<dbReference type="GO" id="GO:0005634">
    <property type="term" value="C:nucleus"/>
    <property type="evidence" value="ECO:0007669"/>
    <property type="project" value="UniProtKB-SubCell"/>
</dbReference>
<dbReference type="PANTHER" id="PTHR22812">
    <property type="entry name" value="CHROMOBOX PROTEIN"/>
    <property type="match status" value="1"/>
</dbReference>
<organism evidence="5 6">
    <name type="scientific">Nothocercus julius</name>
    <dbReference type="NCBI Taxonomy" id="2585813"/>
    <lineage>
        <taxon>Eukaryota</taxon>
        <taxon>Metazoa</taxon>
        <taxon>Chordata</taxon>
        <taxon>Craniata</taxon>
        <taxon>Vertebrata</taxon>
        <taxon>Euteleostomi</taxon>
        <taxon>Archelosauria</taxon>
        <taxon>Archosauria</taxon>
        <taxon>Dinosauria</taxon>
        <taxon>Saurischia</taxon>
        <taxon>Theropoda</taxon>
        <taxon>Coelurosauria</taxon>
        <taxon>Aves</taxon>
        <taxon>Palaeognathae</taxon>
        <taxon>Tinamiformes</taxon>
        <taxon>Tinamidae</taxon>
        <taxon>Nothocercus</taxon>
    </lineage>
</organism>
<keyword evidence="2" id="KW-0539">Nucleus</keyword>
<feature type="compositionally biased region" description="Basic and acidic residues" evidence="3">
    <location>
        <begin position="29"/>
        <end position="72"/>
    </location>
</feature>
<dbReference type="InterPro" id="IPR008251">
    <property type="entry name" value="Chromo_shadow_dom"/>
</dbReference>
<dbReference type="InterPro" id="IPR016197">
    <property type="entry name" value="Chromo-like_dom_sf"/>
</dbReference>
<protein>
    <submittedName>
        <fullName evidence="5">CBX3 protein</fullName>
    </submittedName>
</protein>
<proteinExistence type="predicted"/>
<evidence type="ECO:0000313" key="6">
    <source>
        <dbReference type="Proteomes" id="UP000531559"/>
    </source>
</evidence>
<feature type="domain" description="Chromo" evidence="4">
    <location>
        <begin position="69"/>
        <end position="127"/>
    </location>
</feature>
<dbReference type="InterPro" id="IPR023780">
    <property type="entry name" value="Chromo_domain"/>
</dbReference>
<evidence type="ECO:0000256" key="3">
    <source>
        <dbReference type="SAM" id="MobiDB-lite"/>
    </source>
</evidence>
<dbReference type="PROSITE" id="PS50013">
    <property type="entry name" value="CHROMO_2"/>
    <property type="match status" value="2"/>
</dbReference>
<evidence type="ECO:0000259" key="4">
    <source>
        <dbReference type="PROSITE" id="PS50013"/>
    </source>
</evidence>
<feature type="region of interest" description="Disordered" evidence="3">
    <location>
        <begin position="27"/>
        <end position="72"/>
    </location>
</feature>
<dbReference type="EMBL" id="VZSV01000141">
    <property type="protein sequence ID" value="NXA52547.1"/>
    <property type="molecule type" value="Genomic_DNA"/>
</dbReference>
<keyword evidence="6" id="KW-1185">Reference proteome</keyword>
<reference evidence="5 6" key="1">
    <citation type="submission" date="2019-09" db="EMBL/GenBank/DDBJ databases">
        <title>Bird 10,000 Genomes (B10K) Project - Family phase.</title>
        <authorList>
            <person name="Zhang G."/>
        </authorList>
    </citation>
    <scope>NUCLEOTIDE SEQUENCE [LARGE SCALE GENOMIC DNA]</scope>
    <source>
        <strain evidence="5">B10K-MSB-01</strain>
    </source>
</reference>
<evidence type="ECO:0000256" key="1">
    <source>
        <dbReference type="ARBA" id="ARBA00004123"/>
    </source>
</evidence>
<evidence type="ECO:0000313" key="5">
    <source>
        <dbReference type="EMBL" id="NXA52547.1"/>
    </source>
</evidence>
<dbReference type="SUPFAM" id="SSF54160">
    <property type="entry name" value="Chromo domain-like"/>
    <property type="match status" value="2"/>
</dbReference>
<sequence>FFSADNTWEPEENLDCPELIEAFLNSQKAGKEKTDGSKRKSLSDSESDDSKSKKKRDSVDKPRGFARGLDPERIIGATDSSGELMFLMKWKDSDEADLVLAKEANVKCPQIVIAFYEERLTWHSCPEDEAQ</sequence>
<gene>
    <name evidence="5" type="primary">Cbx3</name>
    <name evidence="5" type="ORF">NOTJUL_R10985</name>
</gene>